<feature type="transmembrane region" description="Helical" evidence="2">
    <location>
        <begin position="35"/>
        <end position="52"/>
    </location>
</feature>
<evidence type="ECO:0000256" key="2">
    <source>
        <dbReference type="SAM" id="Phobius"/>
    </source>
</evidence>
<feature type="domain" description="Peptidase M56" evidence="4">
    <location>
        <begin position="151"/>
        <end position="258"/>
    </location>
</feature>
<protein>
    <submittedName>
        <fullName evidence="5">M56 family metallopeptidase</fullName>
    </submittedName>
</protein>
<dbReference type="CDD" id="cd07341">
    <property type="entry name" value="M56_BlaR1_MecR1_like"/>
    <property type="match status" value="1"/>
</dbReference>
<dbReference type="Gene3D" id="3.30.1150.10">
    <property type="match status" value="1"/>
</dbReference>
<proteinExistence type="predicted"/>
<evidence type="ECO:0000259" key="3">
    <source>
        <dbReference type="Pfam" id="PF03544"/>
    </source>
</evidence>
<feature type="region of interest" description="Disordered" evidence="1">
    <location>
        <begin position="342"/>
        <end position="362"/>
    </location>
</feature>
<accession>A0ABW5X8T4</accession>
<evidence type="ECO:0000313" key="6">
    <source>
        <dbReference type="Proteomes" id="UP001597438"/>
    </source>
</evidence>
<name>A0ABW5X8T4_9FLAO</name>
<dbReference type="SUPFAM" id="SSF74653">
    <property type="entry name" value="TolA/TonB C-terminal domain"/>
    <property type="match status" value="1"/>
</dbReference>
<evidence type="ECO:0000313" key="5">
    <source>
        <dbReference type="EMBL" id="MFD2834978.1"/>
    </source>
</evidence>
<keyword evidence="6" id="KW-1185">Reference proteome</keyword>
<feature type="transmembrane region" description="Helical" evidence="2">
    <location>
        <begin position="6"/>
        <end position="23"/>
    </location>
</feature>
<comment type="caution">
    <text evidence="5">The sequence shown here is derived from an EMBL/GenBank/DDBJ whole genome shotgun (WGS) entry which is preliminary data.</text>
</comment>
<gene>
    <name evidence="5" type="ORF">ACFSYS_16930</name>
</gene>
<dbReference type="EMBL" id="JBHUOJ010000037">
    <property type="protein sequence ID" value="MFD2834978.1"/>
    <property type="molecule type" value="Genomic_DNA"/>
</dbReference>
<dbReference type="RefSeq" id="WP_251740119.1">
    <property type="nucleotide sequence ID" value="NZ_JBHUOJ010000037.1"/>
</dbReference>
<organism evidence="5 6">
    <name type="scientific">Christiangramia antarctica</name>
    <dbReference type="NCBI Taxonomy" id="2058158"/>
    <lineage>
        <taxon>Bacteria</taxon>
        <taxon>Pseudomonadati</taxon>
        <taxon>Bacteroidota</taxon>
        <taxon>Flavobacteriia</taxon>
        <taxon>Flavobacteriales</taxon>
        <taxon>Flavobacteriaceae</taxon>
        <taxon>Christiangramia</taxon>
    </lineage>
</organism>
<dbReference type="InterPro" id="IPR052173">
    <property type="entry name" value="Beta-lactam_resp_regulator"/>
</dbReference>
<feature type="transmembrane region" description="Helical" evidence="2">
    <location>
        <begin position="97"/>
        <end position="116"/>
    </location>
</feature>
<evidence type="ECO:0000256" key="1">
    <source>
        <dbReference type="SAM" id="MobiDB-lite"/>
    </source>
</evidence>
<dbReference type="Proteomes" id="UP001597438">
    <property type="component" value="Unassembled WGS sequence"/>
</dbReference>
<keyword evidence="2" id="KW-0472">Membrane</keyword>
<feature type="compositionally biased region" description="Polar residues" evidence="1">
    <location>
        <begin position="346"/>
        <end position="362"/>
    </location>
</feature>
<dbReference type="InterPro" id="IPR008756">
    <property type="entry name" value="Peptidase_M56"/>
</dbReference>
<dbReference type="Pfam" id="PF05569">
    <property type="entry name" value="Peptidase_M56"/>
    <property type="match status" value="1"/>
</dbReference>
<evidence type="ECO:0000259" key="4">
    <source>
        <dbReference type="Pfam" id="PF05569"/>
    </source>
</evidence>
<dbReference type="PANTHER" id="PTHR34978:SF3">
    <property type="entry name" value="SLR0241 PROTEIN"/>
    <property type="match status" value="1"/>
</dbReference>
<keyword evidence="2" id="KW-1133">Transmembrane helix</keyword>
<feature type="transmembrane region" description="Helical" evidence="2">
    <location>
        <begin position="269"/>
        <end position="286"/>
    </location>
</feature>
<keyword evidence="2" id="KW-0812">Transmembrane</keyword>
<feature type="domain" description="TonB C-terminal" evidence="3">
    <location>
        <begin position="424"/>
        <end position="484"/>
    </location>
</feature>
<dbReference type="Pfam" id="PF03544">
    <property type="entry name" value="TonB_C"/>
    <property type="match status" value="1"/>
</dbReference>
<dbReference type="PANTHER" id="PTHR34978">
    <property type="entry name" value="POSSIBLE SENSOR-TRANSDUCER PROTEIN BLAR"/>
    <property type="match status" value="1"/>
</dbReference>
<dbReference type="InterPro" id="IPR037682">
    <property type="entry name" value="TonB_C"/>
</dbReference>
<sequence>MMTNYIIQVILFQMGFLLVFELLLKKETFFNYNRWYLLLTPIVSMLLPFLKIPQLGKTETLRNFQSIGEIWLPEVMINTKKATPIVAEIEPTYNPFLLIYAVGVLASLIFFGIKYFKLMSLAKKSKLISDRDIKIYEVENSDSAFTFFRKIFIGDQLTEEQKAQIMNHERVHIDQNHSADLFYFETLKMLFWFNPLIYIYQARLASLHEFIADENAMKKSDKKSYYEQLLNTAFGTQNISFINQFFKHSLIKKRIIMLQKNKSKTVSKFKFLMIIPLLLAMLTYVACTDDNGQIAENTLTEKVSIEGELIQFLEKMHDDGQLTPDQETKFLDLLKQSEQIVEERSSQNSSLNETVNDQSELNRNQENYAAVPFAVVEKTPFFKDCESLSPEERKACTRDKISLHVQKNFNTGLGKELGLTGLNRVIVQFKIDTNGEITDINARASREELKAEAIRVLELLPTFEPGTQNGQAVSVMYSLPITFKVGA</sequence>
<reference evidence="6" key="1">
    <citation type="journal article" date="2019" name="Int. J. Syst. Evol. Microbiol.">
        <title>The Global Catalogue of Microorganisms (GCM) 10K type strain sequencing project: providing services to taxonomists for standard genome sequencing and annotation.</title>
        <authorList>
            <consortium name="The Broad Institute Genomics Platform"/>
            <consortium name="The Broad Institute Genome Sequencing Center for Infectious Disease"/>
            <person name="Wu L."/>
            <person name="Ma J."/>
        </authorList>
    </citation>
    <scope>NUCLEOTIDE SEQUENCE [LARGE SCALE GENOMIC DNA]</scope>
    <source>
        <strain evidence="6">KCTC 52925</strain>
    </source>
</reference>